<dbReference type="OrthoDB" id="2745105at2759"/>
<keyword evidence="1" id="KW-1133">Transmembrane helix</keyword>
<dbReference type="AlphaFoldDB" id="A0A9P5X724"/>
<evidence type="ECO:0000313" key="4">
    <source>
        <dbReference type="Proteomes" id="UP000807342"/>
    </source>
</evidence>
<dbReference type="InterPro" id="IPR045339">
    <property type="entry name" value="DUF6534"/>
</dbReference>
<dbReference type="PANTHER" id="PTHR40465">
    <property type="entry name" value="CHROMOSOME 1, WHOLE GENOME SHOTGUN SEQUENCE"/>
    <property type="match status" value="1"/>
</dbReference>
<accession>A0A9P5X724</accession>
<keyword evidence="4" id="KW-1185">Reference proteome</keyword>
<proteinExistence type="predicted"/>
<gene>
    <name evidence="3" type="ORF">P691DRAFT_762259</name>
</gene>
<feature type="transmembrane region" description="Helical" evidence="1">
    <location>
        <begin position="27"/>
        <end position="47"/>
    </location>
</feature>
<feature type="transmembrane region" description="Helical" evidence="1">
    <location>
        <begin position="59"/>
        <end position="79"/>
    </location>
</feature>
<protein>
    <recommendedName>
        <fullName evidence="2">DUF6534 domain-containing protein</fullName>
    </recommendedName>
</protein>
<feature type="transmembrane region" description="Helical" evidence="1">
    <location>
        <begin position="134"/>
        <end position="162"/>
    </location>
</feature>
<keyword evidence="1" id="KW-0812">Transmembrane</keyword>
<evidence type="ECO:0000256" key="1">
    <source>
        <dbReference type="SAM" id="Phobius"/>
    </source>
</evidence>
<organism evidence="3 4">
    <name type="scientific">Macrolepiota fuliginosa MF-IS2</name>
    <dbReference type="NCBI Taxonomy" id="1400762"/>
    <lineage>
        <taxon>Eukaryota</taxon>
        <taxon>Fungi</taxon>
        <taxon>Dikarya</taxon>
        <taxon>Basidiomycota</taxon>
        <taxon>Agaricomycotina</taxon>
        <taxon>Agaricomycetes</taxon>
        <taxon>Agaricomycetidae</taxon>
        <taxon>Agaricales</taxon>
        <taxon>Agaricineae</taxon>
        <taxon>Agaricaceae</taxon>
        <taxon>Macrolepiota</taxon>
    </lineage>
</organism>
<dbReference type="PANTHER" id="PTHR40465:SF1">
    <property type="entry name" value="DUF6534 DOMAIN-CONTAINING PROTEIN"/>
    <property type="match status" value="1"/>
</dbReference>
<evidence type="ECO:0000259" key="2">
    <source>
        <dbReference type="Pfam" id="PF20152"/>
    </source>
</evidence>
<name>A0A9P5X724_9AGAR</name>
<feature type="transmembrane region" description="Helical" evidence="1">
    <location>
        <begin position="99"/>
        <end position="122"/>
    </location>
</feature>
<dbReference type="EMBL" id="MU151285">
    <property type="protein sequence ID" value="KAF9445714.1"/>
    <property type="molecule type" value="Genomic_DNA"/>
</dbReference>
<reference evidence="3" key="1">
    <citation type="submission" date="2020-11" db="EMBL/GenBank/DDBJ databases">
        <authorList>
            <consortium name="DOE Joint Genome Institute"/>
            <person name="Ahrendt S."/>
            <person name="Riley R."/>
            <person name="Andreopoulos W."/>
            <person name="Labutti K."/>
            <person name="Pangilinan J."/>
            <person name="Ruiz-Duenas F.J."/>
            <person name="Barrasa J.M."/>
            <person name="Sanchez-Garcia M."/>
            <person name="Camarero S."/>
            <person name="Miyauchi S."/>
            <person name="Serrano A."/>
            <person name="Linde D."/>
            <person name="Babiker R."/>
            <person name="Drula E."/>
            <person name="Ayuso-Fernandez I."/>
            <person name="Pacheco R."/>
            <person name="Padilla G."/>
            <person name="Ferreira P."/>
            <person name="Barriuso J."/>
            <person name="Kellner H."/>
            <person name="Castanera R."/>
            <person name="Alfaro M."/>
            <person name="Ramirez L."/>
            <person name="Pisabarro A.G."/>
            <person name="Kuo A."/>
            <person name="Tritt A."/>
            <person name="Lipzen A."/>
            <person name="He G."/>
            <person name="Yan M."/>
            <person name="Ng V."/>
            <person name="Cullen D."/>
            <person name="Martin F."/>
            <person name="Rosso M.-N."/>
            <person name="Henrissat B."/>
            <person name="Hibbett D."/>
            <person name="Martinez A.T."/>
            <person name="Grigoriev I.V."/>
        </authorList>
    </citation>
    <scope>NUCLEOTIDE SEQUENCE</scope>
    <source>
        <strain evidence="3">MF-IS2</strain>
    </source>
</reference>
<dbReference type="Proteomes" id="UP000807342">
    <property type="component" value="Unassembled WGS sequence"/>
</dbReference>
<keyword evidence="1" id="KW-0472">Membrane</keyword>
<feature type="transmembrane region" description="Helical" evidence="1">
    <location>
        <begin position="168"/>
        <end position="188"/>
    </location>
</feature>
<feature type="domain" description="DUF6534" evidence="2">
    <location>
        <begin position="107"/>
        <end position="192"/>
    </location>
</feature>
<sequence>MAMVIHGLYFYLIENFGVATAMLKPTWSLITHVYFTVASDLLIRIIFGKRVWTLSHSYVLTAGIASASLACAATGIIFVSKAFHLKGGFADFHLISVYLYTSLATGVAADLLIAISLCVGLMRTRTGFKRTDSLVNILMAYSINTSLLTTVCSIGCFITYAIWPQKLIFLGIYFCLSKLYFNSLLAALNARQILRDKMTGLSTTPTSITAGNTSDAQFRHRSAVYGKPDSEYYELESGNSLNSPGMARKIVVSIDRHVAIEEDKTSVGMAL</sequence>
<dbReference type="Pfam" id="PF20152">
    <property type="entry name" value="DUF6534"/>
    <property type="match status" value="1"/>
</dbReference>
<evidence type="ECO:0000313" key="3">
    <source>
        <dbReference type="EMBL" id="KAF9445714.1"/>
    </source>
</evidence>
<comment type="caution">
    <text evidence="3">The sequence shown here is derived from an EMBL/GenBank/DDBJ whole genome shotgun (WGS) entry which is preliminary data.</text>
</comment>